<dbReference type="Proteomes" id="UP000276215">
    <property type="component" value="Unassembled WGS sequence"/>
</dbReference>
<dbReference type="AlphaFoldDB" id="A0A3N4JIB2"/>
<name>A0A3N4JIB2_9PEZI</name>
<keyword evidence="2" id="KW-1185">Reference proteome</keyword>
<dbReference type="EMBL" id="ML120400">
    <property type="protein sequence ID" value="RPA97943.1"/>
    <property type="molecule type" value="Genomic_DNA"/>
</dbReference>
<evidence type="ECO:0000313" key="1">
    <source>
        <dbReference type="EMBL" id="RPA97943.1"/>
    </source>
</evidence>
<proteinExistence type="predicted"/>
<accession>A0A3N4JIB2</accession>
<evidence type="ECO:0000313" key="2">
    <source>
        <dbReference type="Proteomes" id="UP000276215"/>
    </source>
</evidence>
<gene>
    <name evidence="1" type="ORF">L873DRAFT_1080071</name>
</gene>
<sequence>MLRLGSPCAPGSVYITGSTFQNLINTVLVIGSIKVLYSSPIILLDNVCRLDPRQLAALVNLAVAHKRYDVARLLDLTSHKLKYGITTIQMFSPSLF</sequence>
<reference evidence="1 2" key="1">
    <citation type="journal article" date="2018" name="Nat. Ecol. Evol.">
        <title>Pezizomycetes genomes reveal the molecular basis of ectomycorrhizal truffle lifestyle.</title>
        <authorList>
            <person name="Murat C."/>
            <person name="Payen T."/>
            <person name="Noel B."/>
            <person name="Kuo A."/>
            <person name="Morin E."/>
            <person name="Chen J."/>
            <person name="Kohler A."/>
            <person name="Krizsan K."/>
            <person name="Balestrini R."/>
            <person name="Da Silva C."/>
            <person name="Montanini B."/>
            <person name="Hainaut M."/>
            <person name="Levati E."/>
            <person name="Barry K.W."/>
            <person name="Belfiori B."/>
            <person name="Cichocki N."/>
            <person name="Clum A."/>
            <person name="Dockter R.B."/>
            <person name="Fauchery L."/>
            <person name="Guy J."/>
            <person name="Iotti M."/>
            <person name="Le Tacon F."/>
            <person name="Lindquist E.A."/>
            <person name="Lipzen A."/>
            <person name="Malagnac F."/>
            <person name="Mello A."/>
            <person name="Molinier V."/>
            <person name="Miyauchi S."/>
            <person name="Poulain J."/>
            <person name="Riccioni C."/>
            <person name="Rubini A."/>
            <person name="Sitrit Y."/>
            <person name="Splivallo R."/>
            <person name="Traeger S."/>
            <person name="Wang M."/>
            <person name="Zifcakova L."/>
            <person name="Wipf D."/>
            <person name="Zambonelli A."/>
            <person name="Paolocci F."/>
            <person name="Nowrousian M."/>
            <person name="Ottonello S."/>
            <person name="Baldrian P."/>
            <person name="Spatafora J.W."/>
            <person name="Henrissat B."/>
            <person name="Nagy L.G."/>
            <person name="Aury J.M."/>
            <person name="Wincker P."/>
            <person name="Grigoriev I.V."/>
            <person name="Bonfante P."/>
            <person name="Martin F.M."/>
        </authorList>
    </citation>
    <scope>NUCLEOTIDE SEQUENCE [LARGE SCALE GENOMIC DNA]</scope>
    <source>
        <strain evidence="1 2">120613-1</strain>
    </source>
</reference>
<protein>
    <submittedName>
        <fullName evidence="1">Uncharacterized protein</fullName>
    </submittedName>
</protein>
<organism evidence="1 2">
    <name type="scientific">Choiromyces venosus 120613-1</name>
    <dbReference type="NCBI Taxonomy" id="1336337"/>
    <lineage>
        <taxon>Eukaryota</taxon>
        <taxon>Fungi</taxon>
        <taxon>Dikarya</taxon>
        <taxon>Ascomycota</taxon>
        <taxon>Pezizomycotina</taxon>
        <taxon>Pezizomycetes</taxon>
        <taxon>Pezizales</taxon>
        <taxon>Tuberaceae</taxon>
        <taxon>Choiromyces</taxon>
    </lineage>
</organism>